<gene>
    <name evidence="1" type="ORF">TSPGSL018_4017</name>
</gene>
<organism evidence="1">
    <name type="scientific">Tetraselmis sp. GSL018</name>
    <dbReference type="NCBI Taxonomy" id="582737"/>
    <lineage>
        <taxon>Eukaryota</taxon>
        <taxon>Viridiplantae</taxon>
        <taxon>Chlorophyta</taxon>
        <taxon>core chlorophytes</taxon>
        <taxon>Chlorodendrophyceae</taxon>
        <taxon>Chlorodendrales</taxon>
        <taxon>Chlorodendraceae</taxon>
        <taxon>Tetraselmis</taxon>
    </lineage>
</organism>
<evidence type="ECO:0000313" key="1">
    <source>
        <dbReference type="EMBL" id="JAC83162.1"/>
    </source>
</evidence>
<proteinExistence type="predicted"/>
<protein>
    <submittedName>
        <fullName evidence="1">Uncharacterized protein</fullName>
    </submittedName>
</protein>
<dbReference type="AlphaFoldDB" id="A0A061SDF7"/>
<dbReference type="EMBL" id="GBEZ01001847">
    <property type="protein sequence ID" value="JAC83162.1"/>
    <property type="molecule type" value="Transcribed_RNA"/>
</dbReference>
<accession>A0A061SDF7</accession>
<reference evidence="1" key="1">
    <citation type="submission" date="2014-05" db="EMBL/GenBank/DDBJ databases">
        <title>The transcriptome of the halophilic microalga Tetraselmis sp. GSL018 isolated from the Great Salt Lake, Utah.</title>
        <authorList>
            <person name="Jinkerson R.E."/>
            <person name="D'Adamo S."/>
            <person name="Posewitz M.C."/>
        </authorList>
    </citation>
    <scope>NUCLEOTIDE SEQUENCE</scope>
    <source>
        <strain evidence="1">GSL018</strain>
    </source>
</reference>
<sequence length="55" mass="6288">NFKSNSVWCQALSFVLGKNTYFKFQPSEFQVCTWRDSCKFLSADASDLLLTVTKS</sequence>
<feature type="non-terminal residue" evidence="1">
    <location>
        <position position="1"/>
    </location>
</feature>
<name>A0A061SDF7_9CHLO</name>